<comment type="catalytic activity">
    <reaction evidence="9">
        <text>a 5'-end NAD(+)-phospho-ribonucleoside in mRNA + H2O = a 5'-end phospho-adenosine-phospho-ribonucleoside in mRNA + beta-nicotinamide D-ribonucleotide + 2 H(+)</text>
        <dbReference type="Rhea" id="RHEA:60876"/>
        <dbReference type="Rhea" id="RHEA-COMP:15698"/>
        <dbReference type="Rhea" id="RHEA-COMP:15719"/>
        <dbReference type="ChEBI" id="CHEBI:14649"/>
        <dbReference type="ChEBI" id="CHEBI:15377"/>
        <dbReference type="ChEBI" id="CHEBI:15378"/>
        <dbReference type="ChEBI" id="CHEBI:144029"/>
        <dbReference type="ChEBI" id="CHEBI:144051"/>
    </reaction>
    <physiologicalReaction direction="left-to-right" evidence="9">
        <dbReference type="Rhea" id="RHEA:60877"/>
    </physiologicalReaction>
</comment>
<reference evidence="11 12" key="1">
    <citation type="submission" date="2017-09" db="EMBL/GenBank/DDBJ databases">
        <title>Bacterial strain isolated from the female urinary microbiota.</title>
        <authorList>
            <person name="Thomas-White K."/>
            <person name="Kumar N."/>
            <person name="Forster S."/>
            <person name="Putonti C."/>
            <person name="Lawley T."/>
            <person name="Wolfe A.J."/>
        </authorList>
    </citation>
    <scope>NUCLEOTIDE SEQUENCE [LARGE SCALE GENOMIC DNA]</scope>
    <source>
        <strain evidence="11 12">UMB0680</strain>
    </source>
</reference>
<name>A0A2N6PFA2_9MICO</name>
<dbReference type="NCBIfam" id="NF001299">
    <property type="entry name" value="PRK00241.1"/>
    <property type="match status" value="1"/>
</dbReference>
<protein>
    <recommendedName>
        <fullName evidence="4">NAD(+) diphosphatase</fullName>
        <ecNumber evidence="4">3.6.1.22</ecNumber>
    </recommendedName>
</protein>
<dbReference type="AlphaFoldDB" id="A0A2N6PFA2"/>
<comment type="cofactor">
    <cofactor evidence="1">
        <name>Mg(2+)</name>
        <dbReference type="ChEBI" id="CHEBI:18420"/>
    </cofactor>
</comment>
<keyword evidence="5" id="KW-0479">Metal-binding</keyword>
<dbReference type="PROSITE" id="PS00893">
    <property type="entry name" value="NUDIX_BOX"/>
    <property type="match status" value="1"/>
</dbReference>
<evidence type="ECO:0000256" key="5">
    <source>
        <dbReference type="ARBA" id="ARBA00022723"/>
    </source>
</evidence>
<evidence type="ECO:0000259" key="10">
    <source>
        <dbReference type="PROSITE" id="PS51462"/>
    </source>
</evidence>
<comment type="similarity">
    <text evidence="3">Belongs to the Nudix hydrolase family. NudC subfamily.</text>
</comment>
<dbReference type="GO" id="GO:0035529">
    <property type="term" value="F:NADH pyrophosphatase activity"/>
    <property type="evidence" value="ECO:0007669"/>
    <property type="project" value="TreeGrafter"/>
</dbReference>
<dbReference type="InterPro" id="IPR020084">
    <property type="entry name" value="NUDIX_hydrolase_CS"/>
</dbReference>
<dbReference type="Gene3D" id="3.90.79.20">
    <property type="match status" value="1"/>
</dbReference>
<dbReference type="InterPro" id="IPR000086">
    <property type="entry name" value="NUDIX_hydrolase_dom"/>
</dbReference>
<dbReference type="Pfam" id="PF09296">
    <property type="entry name" value="NUDIX-like"/>
    <property type="match status" value="1"/>
</dbReference>
<feature type="domain" description="Nudix hydrolase" evidence="10">
    <location>
        <begin position="186"/>
        <end position="318"/>
    </location>
</feature>
<dbReference type="InterPro" id="IPR015797">
    <property type="entry name" value="NUDIX_hydrolase-like_dom_sf"/>
</dbReference>
<dbReference type="PANTHER" id="PTHR42904:SF6">
    <property type="entry name" value="NAD-CAPPED RNA HYDROLASE NUDT12"/>
    <property type="match status" value="1"/>
</dbReference>
<dbReference type="GO" id="GO:0005829">
    <property type="term" value="C:cytosol"/>
    <property type="evidence" value="ECO:0007669"/>
    <property type="project" value="TreeGrafter"/>
</dbReference>
<dbReference type="InterPro" id="IPR049734">
    <property type="entry name" value="NudC-like_C"/>
</dbReference>
<dbReference type="Gene3D" id="3.90.79.10">
    <property type="entry name" value="Nucleoside Triphosphate Pyrophosphohydrolase"/>
    <property type="match status" value="1"/>
</dbReference>
<evidence type="ECO:0000256" key="9">
    <source>
        <dbReference type="ARBA" id="ARBA00023679"/>
    </source>
</evidence>
<gene>
    <name evidence="11" type="ORF">CJ198_11200</name>
</gene>
<keyword evidence="8" id="KW-0520">NAD</keyword>
<evidence type="ECO:0000256" key="7">
    <source>
        <dbReference type="ARBA" id="ARBA00022842"/>
    </source>
</evidence>
<dbReference type="PANTHER" id="PTHR42904">
    <property type="entry name" value="NUDIX HYDROLASE, NUDC SUBFAMILY"/>
    <property type="match status" value="1"/>
</dbReference>
<proteinExistence type="inferred from homology"/>
<dbReference type="EMBL" id="PNFZ01000007">
    <property type="protein sequence ID" value="PMB97348.1"/>
    <property type="molecule type" value="Genomic_DNA"/>
</dbReference>
<dbReference type="PROSITE" id="PS51462">
    <property type="entry name" value="NUDIX"/>
    <property type="match status" value="1"/>
</dbReference>
<dbReference type="EC" id="3.6.1.22" evidence="4"/>
<evidence type="ECO:0000256" key="4">
    <source>
        <dbReference type="ARBA" id="ARBA00012381"/>
    </source>
</evidence>
<dbReference type="RefSeq" id="WP_102162697.1">
    <property type="nucleotide sequence ID" value="NZ_PNFZ01000007.1"/>
</dbReference>
<evidence type="ECO:0000256" key="6">
    <source>
        <dbReference type="ARBA" id="ARBA00022801"/>
    </source>
</evidence>
<evidence type="ECO:0000256" key="1">
    <source>
        <dbReference type="ARBA" id="ARBA00001946"/>
    </source>
</evidence>
<dbReference type="Proteomes" id="UP000235703">
    <property type="component" value="Unassembled WGS sequence"/>
</dbReference>
<organism evidence="11 12">
    <name type="scientific">Brevibacterium luteolum</name>
    <dbReference type="NCBI Taxonomy" id="199591"/>
    <lineage>
        <taxon>Bacteria</taxon>
        <taxon>Bacillati</taxon>
        <taxon>Actinomycetota</taxon>
        <taxon>Actinomycetes</taxon>
        <taxon>Micrococcales</taxon>
        <taxon>Brevibacteriaceae</taxon>
        <taxon>Brevibacterium</taxon>
    </lineage>
</organism>
<dbReference type="GO" id="GO:0046872">
    <property type="term" value="F:metal ion binding"/>
    <property type="evidence" value="ECO:0007669"/>
    <property type="project" value="UniProtKB-KW"/>
</dbReference>
<dbReference type="InterPro" id="IPR050241">
    <property type="entry name" value="NAD-cap_RNA_hydrolase_NudC"/>
</dbReference>
<evidence type="ECO:0000256" key="8">
    <source>
        <dbReference type="ARBA" id="ARBA00023027"/>
    </source>
</evidence>
<evidence type="ECO:0000256" key="3">
    <source>
        <dbReference type="ARBA" id="ARBA00009595"/>
    </source>
</evidence>
<keyword evidence="12" id="KW-1185">Reference proteome</keyword>
<keyword evidence="6" id="KW-0378">Hydrolase</keyword>
<accession>A0A2N6PFA2</accession>
<evidence type="ECO:0000313" key="12">
    <source>
        <dbReference type="Proteomes" id="UP000235703"/>
    </source>
</evidence>
<comment type="caution">
    <text evidence="11">The sequence shown here is derived from an EMBL/GenBank/DDBJ whole genome shotgun (WGS) entry which is preliminary data.</text>
</comment>
<keyword evidence="7" id="KW-0460">Magnesium</keyword>
<dbReference type="GO" id="GO:0006742">
    <property type="term" value="P:NADP+ catabolic process"/>
    <property type="evidence" value="ECO:0007669"/>
    <property type="project" value="TreeGrafter"/>
</dbReference>
<dbReference type="OrthoDB" id="9791656at2"/>
<sequence>MKPLPMLQPASLARSAVDRNDVARGSDGDLSELWQRSRVHGILAHRGYLLVASGGLVPVTEADVPEDSTQIYLGVDDTETHWIGIDLTDEGRAAIDSSLAAQRDRDAVDFLDAPASGIEAAEPTWLPLREIAEALSDRDAGLACELVAVGNWHRTHTHSPRNGAPTVPMRGGWVRKDPEAGSEHFPRTDPAVIMAVVHTDDDGTERLLLGSNAAWPEDRFSVLAGFVEPGETLENAVLREVWEEARVPSRNPRYLGSQPWPFPASLMLGFSVEAQTLDFQADLVEISGLRWFTREELREQVDTGAVSVPGSVSIAGQLISAWMHNA</sequence>
<dbReference type="InterPro" id="IPR015375">
    <property type="entry name" value="NADH_PPase-like_N"/>
</dbReference>
<evidence type="ECO:0000313" key="11">
    <source>
        <dbReference type="EMBL" id="PMB97348.1"/>
    </source>
</evidence>
<comment type="cofactor">
    <cofactor evidence="2">
        <name>Zn(2+)</name>
        <dbReference type="ChEBI" id="CHEBI:29105"/>
    </cofactor>
</comment>
<dbReference type="Pfam" id="PF00293">
    <property type="entry name" value="NUDIX"/>
    <property type="match status" value="1"/>
</dbReference>
<dbReference type="CDD" id="cd03429">
    <property type="entry name" value="NUDIX_NADH_pyrophosphatase_Nudt13"/>
    <property type="match status" value="1"/>
</dbReference>
<dbReference type="GO" id="GO:0019677">
    <property type="term" value="P:NAD+ catabolic process"/>
    <property type="evidence" value="ECO:0007669"/>
    <property type="project" value="TreeGrafter"/>
</dbReference>
<evidence type="ECO:0000256" key="2">
    <source>
        <dbReference type="ARBA" id="ARBA00001947"/>
    </source>
</evidence>
<dbReference type="SUPFAM" id="SSF55811">
    <property type="entry name" value="Nudix"/>
    <property type="match status" value="1"/>
</dbReference>